<gene>
    <name evidence="1" type="ORF">HMPREF9470_04480</name>
</gene>
<dbReference type="PANTHER" id="PTHR34070">
    <property type="entry name" value="ARMADILLO-TYPE FOLD"/>
    <property type="match status" value="1"/>
</dbReference>
<sequence length="247" mass="28916">MQDNTLMETIRGQLRELADPEYREFHSRLLPGITGIMGVRTPQLRGLSKQLIKDGWQEYIKQVSLAWKQTGQGEKGVYYDEMILWGLCICGGFKDWDRALPYIEEFVPAINNWAVCDIFCSSLKVAGKYRQESWEFIRPYLRSDKEYEIRFAVVMMLSHFVDEDYVEAGLELMDHIHHQGYYVKMAVAWAISIYFIKFPEPVMPYLEHNHLDDWTFNKALQKITESCRVDGETKAVIRAMKRPVSRG</sequence>
<dbReference type="GeneID" id="93163822"/>
<dbReference type="PATRIC" id="fig|742734.4.peg.4804"/>
<organism evidence="1 2">
    <name type="scientific">[Clostridium] citroniae WAL-19142</name>
    <dbReference type="NCBI Taxonomy" id="742734"/>
    <lineage>
        <taxon>Bacteria</taxon>
        <taxon>Bacillati</taxon>
        <taxon>Bacillota</taxon>
        <taxon>Clostridia</taxon>
        <taxon>Lachnospirales</taxon>
        <taxon>Lachnospiraceae</taxon>
        <taxon>Enterocloster</taxon>
    </lineage>
</organism>
<reference evidence="1 2" key="1">
    <citation type="submission" date="2011-04" db="EMBL/GenBank/DDBJ databases">
        <title>The Genome Sequence of Clostridium citroniae WAL-19142.</title>
        <authorList>
            <consortium name="The Broad Institute Genome Sequencing Platform"/>
            <person name="Earl A."/>
            <person name="Ward D."/>
            <person name="Feldgarden M."/>
            <person name="Gevers D."/>
            <person name="Warren Y.A."/>
            <person name="Tyrrell K.L."/>
            <person name="Citron D.M."/>
            <person name="Goldstein E.J."/>
            <person name="Daigneault M."/>
            <person name="Allen-Vercoe E."/>
            <person name="Young S.K."/>
            <person name="Zeng Q."/>
            <person name="Gargeya S."/>
            <person name="Fitzgerald M."/>
            <person name="Haas B."/>
            <person name="Abouelleil A."/>
            <person name="Alvarado L."/>
            <person name="Arachchi H.M."/>
            <person name="Berlin A."/>
            <person name="Brown A."/>
            <person name="Chapman S.B."/>
            <person name="Chen Z."/>
            <person name="Dunbar C."/>
            <person name="Freedman E."/>
            <person name="Gearin G."/>
            <person name="Gellesch M."/>
            <person name="Goldberg J."/>
            <person name="Griggs A."/>
            <person name="Gujja S."/>
            <person name="Heilman E.R."/>
            <person name="Heiman D."/>
            <person name="Howarth C."/>
            <person name="Larson L."/>
            <person name="Lui A."/>
            <person name="MacDonald P.J."/>
            <person name="Mehta T."/>
            <person name="Montmayeur A."/>
            <person name="Murphy C."/>
            <person name="Neiman D."/>
            <person name="Pearson M."/>
            <person name="Priest M."/>
            <person name="Roberts A."/>
            <person name="Saif S."/>
            <person name="Shea T."/>
            <person name="Shenoy N."/>
            <person name="Sisk P."/>
            <person name="Stolte C."/>
            <person name="Sykes S."/>
            <person name="White J."/>
            <person name="Yandava C."/>
            <person name="Wortman J."/>
            <person name="Nusbaum C."/>
            <person name="Birren B."/>
        </authorList>
    </citation>
    <scope>NUCLEOTIDE SEQUENCE [LARGE SCALE GENOMIC DNA]</scope>
    <source>
        <strain evidence="1 2">WAL-19142</strain>
    </source>
</reference>
<evidence type="ECO:0008006" key="3">
    <source>
        <dbReference type="Google" id="ProtNLM"/>
    </source>
</evidence>
<accession>A0A0J9BSJ6</accession>
<dbReference type="OrthoDB" id="9784740at2"/>
<dbReference type="CDD" id="cd06561">
    <property type="entry name" value="AlkD_like"/>
    <property type="match status" value="1"/>
</dbReference>
<dbReference type="SUPFAM" id="SSF48371">
    <property type="entry name" value="ARM repeat"/>
    <property type="match status" value="1"/>
</dbReference>
<dbReference type="AlphaFoldDB" id="A0A0J9BSJ6"/>
<dbReference type="Pfam" id="PF08713">
    <property type="entry name" value="DNA_alkylation"/>
    <property type="match status" value="1"/>
</dbReference>
<dbReference type="Gene3D" id="1.25.10.90">
    <property type="match status" value="1"/>
</dbReference>
<dbReference type="Proteomes" id="UP000037392">
    <property type="component" value="Unassembled WGS sequence"/>
</dbReference>
<proteinExistence type="predicted"/>
<evidence type="ECO:0000313" key="2">
    <source>
        <dbReference type="Proteomes" id="UP000037392"/>
    </source>
</evidence>
<evidence type="ECO:0000313" key="1">
    <source>
        <dbReference type="EMBL" id="KMW16042.1"/>
    </source>
</evidence>
<protein>
    <recommendedName>
        <fullName evidence="3">DNA alkylation repair enzyme</fullName>
    </recommendedName>
</protein>
<name>A0A0J9BSJ6_9FIRM</name>
<dbReference type="InterPro" id="IPR016024">
    <property type="entry name" value="ARM-type_fold"/>
</dbReference>
<dbReference type="EMBL" id="ADLK01000032">
    <property type="protein sequence ID" value="KMW16042.1"/>
    <property type="molecule type" value="Genomic_DNA"/>
</dbReference>
<dbReference type="InterPro" id="IPR014825">
    <property type="entry name" value="DNA_alkylation"/>
</dbReference>
<dbReference type="PANTHER" id="PTHR34070:SF1">
    <property type="entry name" value="DNA ALKYLATION REPAIR PROTEIN"/>
    <property type="match status" value="1"/>
</dbReference>
<dbReference type="RefSeq" id="WP_045093104.1">
    <property type="nucleotide sequence ID" value="NZ_KQ235882.1"/>
</dbReference>
<comment type="caution">
    <text evidence="1">The sequence shown here is derived from an EMBL/GenBank/DDBJ whole genome shotgun (WGS) entry which is preliminary data.</text>
</comment>